<dbReference type="RefSeq" id="WP_166284174.1">
    <property type="nucleotide sequence ID" value="NZ_JAANNP010000045.1"/>
</dbReference>
<name>A0ABX0H1I4_9ACTN</name>
<reference evidence="2 3" key="1">
    <citation type="submission" date="2020-03" db="EMBL/GenBank/DDBJ databases">
        <title>Two novel Motilibacter sp.</title>
        <authorList>
            <person name="Liu S."/>
        </authorList>
    </citation>
    <scope>NUCLEOTIDE SEQUENCE [LARGE SCALE GENOMIC DNA]</scope>
    <source>
        <strain evidence="2 3">E257</strain>
    </source>
</reference>
<dbReference type="Proteomes" id="UP000800981">
    <property type="component" value="Unassembled WGS sequence"/>
</dbReference>
<dbReference type="PROSITE" id="PS51186">
    <property type="entry name" value="GNAT"/>
    <property type="match status" value="1"/>
</dbReference>
<dbReference type="InterPro" id="IPR016181">
    <property type="entry name" value="Acyl_CoA_acyltransferase"/>
</dbReference>
<dbReference type="Pfam" id="PF13302">
    <property type="entry name" value="Acetyltransf_3"/>
    <property type="match status" value="1"/>
</dbReference>
<dbReference type="CDD" id="cd04301">
    <property type="entry name" value="NAT_SF"/>
    <property type="match status" value="1"/>
</dbReference>
<evidence type="ECO:0000313" key="2">
    <source>
        <dbReference type="EMBL" id="NHC15680.1"/>
    </source>
</evidence>
<feature type="domain" description="N-acetyltransferase" evidence="1">
    <location>
        <begin position="17"/>
        <end position="168"/>
    </location>
</feature>
<keyword evidence="3" id="KW-1185">Reference proteome</keyword>
<accession>A0ABX0H1I4</accession>
<dbReference type="PANTHER" id="PTHR43441">
    <property type="entry name" value="RIBOSOMAL-PROTEIN-SERINE ACETYLTRANSFERASE"/>
    <property type="match status" value="1"/>
</dbReference>
<dbReference type="InterPro" id="IPR051908">
    <property type="entry name" value="Ribosomal_N-acetyltransferase"/>
</dbReference>
<sequence length="189" mass="20506">MLTGARAVLRELRRDDVALRHAAVAGDPELHAVTDVTPWRPQPLERALAAYDKQLAEEPDRKVAWFAVARRDDPELACVGDAGLWGIDEHQRTAHLGITVFPAARGQGLGTDVVRLLCAYAFRDRGLHRLQAETLASNTGMRRAALASGFTEEGRLRESAYVLGDRVDEVLFGLLRAEWLAAAGGGSAG</sequence>
<comment type="caution">
    <text evidence="2">The sequence shown here is derived from an EMBL/GenBank/DDBJ whole genome shotgun (WGS) entry which is preliminary data.</text>
</comment>
<dbReference type="Gene3D" id="3.40.630.30">
    <property type="match status" value="1"/>
</dbReference>
<gene>
    <name evidence="2" type="ORF">G9H71_18010</name>
</gene>
<dbReference type="SUPFAM" id="SSF55729">
    <property type="entry name" value="Acyl-CoA N-acyltransferases (Nat)"/>
    <property type="match status" value="1"/>
</dbReference>
<protein>
    <submittedName>
        <fullName evidence="2">GNAT family N-acetyltransferase</fullName>
    </submittedName>
</protein>
<organism evidence="2 3">
    <name type="scientific">Motilibacter deserti</name>
    <dbReference type="NCBI Taxonomy" id="2714956"/>
    <lineage>
        <taxon>Bacteria</taxon>
        <taxon>Bacillati</taxon>
        <taxon>Actinomycetota</taxon>
        <taxon>Actinomycetes</taxon>
        <taxon>Motilibacterales</taxon>
        <taxon>Motilibacteraceae</taxon>
        <taxon>Motilibacter</taxon>
    </lineage>
</organism>
<proteinExistence type="predicted"/>
<dbReference type="EMBL" id="JAANNP010000045">
    <property type="protein sequence ID" value="NHC15680.1"/>
    <property type="molecule type" value="Genomic_DNA"/>
</dbReference>
<dbReference type="PANTHER" id="PTHR43441:SF10">
    <property type="entry name" value="ACETYLTRANSFERASE"/>
    <property type="match status" value="1"/>
</dbReference>
<evidence type="ECO:0000259" key="1">
    <source>
        <dbReference type="PROSITE" id="PS51186"/>
    </source>
</evidence>
<evidence type="ECO:0000313" key="3">
    <source>
        <dbReference type="Proteomes" id="UP000800981"/>
    </source>
</evidence>
<dbReference type="InterPro" id="IPR000182">
    <property type="entry name" value="GNAT_dom"/>
</dbReference>